<dbReference type="Proteomes" id="UP001243195">
    <property type="component" value="Unassembled WGS sequence"/>
</dbReference>
<keyword evidence="1" id="KW-0472">Membrane</keyword>
<feature type="signal peptide" evidence="2">
    <location>
        <begin position="1"/>
        <end position="19"/>
    </location>
</feature>
<proteinExistence type="predicted"/>
<feature type="chain" id="PRO_5043835566" description="DUF998 domain-containing protein" evidence="2">
    <location>
        <begin position="20"/>
        <end position="141"/>
    </location>
</feature>
<sequence>MHHIIRLFAVLFLSLSAVAAFFSERDTKSFCLNGYTAPDELTYFSELNGVSANDPVAFVLIGMIAILFSIILIFIKNKMAFFIVMLFCYLLIFLATGFIESSTAYQMIHDSILYCHNTMLIVWLVGLWFSFVFSLIYLKIE</sequence>
<feature type="transmembrane region" description="Helical" evidence="1">
    <location>
        <begin position="80"/>
        <end position="99"/>
    </location>
</feature>
<reference evidence="3" key="1">
    <citation type="submission" date="2023-08" db="EMBL/GenBank/DDBJ databases">
        <title>Emergence of clinically-relevant ST2 carbapenem-resistant Acinetobacter baumannii strains in hospital sewages in Zhejiang, East of China.</title>
        <authorList>
            <person name="Kaichao C."/>
            <person name="Zhang R."/>
        </authorList>
    </citation>
    <scope>NUCLEOTIDE SEQUENCE</scope>
    <source>
        <strain evidence="3">M-SY-60</strain>
    </source>
</reference>
<keyword evidence="2" id="KW-0732">Signal</keyword>
<name>A0AAW8JFZ8_9GAMM</name>
<feature type="transmembrane region" description="Helical" evidence="1">
    <location>
        <begin position="119"/>
        <end position="138"/>
    </location>
</feature>
<protein>
    <recommendedName>
        <fullName evidence="5">DUF998 domain-containing protein</fullName>
    </recommendedName>
</protein>
<dbReference type="AlphaFoldDB" id="A0AAW8JFZ8"/>
<evidence type="ECO:0008006" key="5">
    <source>
        <dbReference type="Google" id="ProtNLM"/>
    </source>
</evidence>
<feature type="transmembrane region" description="Helical" evidence="1">
    <location>
        <begin position="56"/>
        <end position="75"/>
    </location>
</feature>
<evidence type="ECO:0000256" key="2">
    <source>
        <dbReference type="SAM" id="SignalP"/>
    </source>
</evidence>
<accession>A0AAW8JFZ8</accession>
<keyword evidence="1" id="KW-0812">Transmembrane</keyword>
<comment type="caution">
    <text evidence="3">The sequence shown here is derived from an EMBL/GenBank/DDBJ whole genome shotgun (WGS) entry which is preliminary data.</text>
</comment>
<evidence type="ECO:0000313" key="4">
    <source>
        <dbReference type="Proteomes" id="UP001243195"/>
    </source>
</evidence>
<keyword evidence="1" id="KW-1133">Transmembrane helix</keyword>
<evidence type="ECO:0000256" key="1">
    <source>
        <dbReference type="SAM" id="Phobius"/>
    </source>
</evidence>
<dbReference type="RefSeq" id="WP_308955818.1">
    <property type="nucleotide sequence ID" value="NZ_JAVICY010000010.1"/>
</dbReference>
<dbReference type="EMBL" id="JAVIDA010000009">
    <property type="protein sequence ID" value="MDQ9071512.1"/>
    <property type="molecule type" value="Genomic_DNA"/>
</dbReference>
<evidence type="ECO:0000313" key="3">
    <source>
        <dbReference type="EMBL" id="MDQ9071512.1"/>
    </source>
</evidence>
<gene>
    <name evidence="3" type="ORF">RFH51_08590</name>
</gene>
<organism evidence="3 4">
    <name type="scientific">Acinetobacter gerneri</name>
    <dbReference type="NCBI Taxonomy" id="202952"/>
    <lineage>
        <taxon>Bacteria</taxon>
        <taxon>Pseudomonadati</taxon>
        <taxon>Pseudomonadota</taxon>
        <taxon>Gammaproteobacteria</taxon>
        <taxon>Moraxellales</taxon>
        <taxon>Moraxellaceae</taxon>
        <taxon>Acinetobacter</taxon>
    </lineage>
</organism>